<feature type="transmembrane region" description="Helical" evidence="7">
    <location>
        <begin position="356"/>
        <end position="376"/>
    </location>
</feature>
<dbReference type="PANTHER" id="PTHR43791:SF3">
    <property type="entry name" value="MAJOR FACILITATOR SUPERFAMILY (MFS) PROFILE DOMAIN-CONTAINING PROTEIN"/>
    <property type="match status" value="1"/>
</dbReference>
<feature type="transmembrane region" description="Helical" evidence="7">
    <location>
        <begin position="123"/>
        <end position="145"/>
    </location>
</feature>
<feature type="transmembrane region" description="Helical" evidence="7">
    <location>
        <begin position="322"/>
        <end position="344"/>
    </location>
</feature>
<feature type="transmembrane region" description="Helical" evidence="7">
    <location>
        <begin position="382"/>
        <end position="404"/>
    </location>
</feature>
<feature type="transmembrane region" description="Helical" evidence="7">
    <location>
        <begin position="416"/>
        <end position="436"/>
    </location>
</feature>
<feature type="domain" description="Major facilitator superfamily (MFS) profile" evidence="8">
    <location>
        <begin position="59"/>
        <end position="474"/>
    </location>
</feature>
<sequence>MHTSPELLEKTEVYHVEADENLDRESYHPEPHRKDGPGSDTTIDPKVERRIIRKIDLRLLPILTALYTLALIDRTNIGVARISGLDEATDLKVGSRASIAILVFYIGYCLFEIPSNMAMKKFGAANWLCFIGVGWGLLTLAIGFIKNWKALAVLRAFLGVLEAGLTPGCLYLIGSWYRRYEVQTRISIFFVSAQFLSSFSNVLAYGLIQVAPVPETGGWKWIYIIEGAITVGFAFLAWFIIVDFPDSKRNKFLTADEIATVQGRLRQERGTTEGGKVTWRVIRDAFTDWPLLTCSLMYMSGACSIYGFLIFLPIILRKGLGYSLVLSFVLTAPPAAFSVVFAIAMSRLSDRYQMRGPFMVGHAALAITGLAMIGFLDHSTPRYIGAFLGEGGTNGVIVTGMAWCQNNMRSDEKRSVGTAVQIIVAGIGGVYSALVFRQQDSPDYVPGLIAIGALMLLTIAITPVMCFFLRRANRQADAGERVIEGSPSFRYTW</sequence>
<evidence type="ECO:0000313" key="9">
    <source>
        <dbReference type="EMBL" id="KIW70140.1"/>
    </source>
</evidence>
<dbReference type="Pfam" id="PF07690">
    <property type="entry name" value="MFS_1"/>
    <property type="match status" value="1"/>
</dbReference>
<feature type="region of interest" description="Disordered" evidence="6">
    <location>
        <begin position="20"/>
        <end position="43"/>
    </location>
</feature>
<evidence type="ECO:0000256" key="6">
    <source>
        <dbReference type="SAM" id="MobiDB-lite"/>
    </source>
</evidence>
<dbReference type="FunFam" id="1.20.1250.20:FF:000018">
    <property type="entry name" value="MFS transporter permease"/>
    <property type="match status" value="1"/>
</dbReference>
<dbReference type="EMBL" id="KN846957">
    <property type="protein sequence ID" value="KIW70140.1"/>
    <property type="molecule type" value="Genomic_DNA"/>
</dbReference>
<organism evidence="9 10">
    <name type="scientific">Phialophora macrospora</name>
    <dbReference type="NCBI Taxonomy" id="1851006"/>
    <lineage>
        <taxon>Eukaryota</taxon>
        <taxon>Fungi</taxon>
        <taxon>Dikarya</taxon>
        <taxon>Ascomycota</taxon>
        <taxon>Pezizomycotina</taxon>
        <taxon>Eurotiomycetes</taxon>
        <taxon>Chaetothyriomycetidae</taxon>
        <taxon>Chaetothyriales</taxon>
        <taxon>Herpotrichiellaceae</taxon>
        <taxon>Phialophora</taxon>
    </lineage>
</organism>
<keyword evidence="3 7" id="KW-0812">Transmembrane</keyword>
<feature type="transmembrane region" description="Helical" evidence="7">
    <location>
        <begin position="151"/>
        <end position="174"/>
    </location>
</feature>
<evidence type="ECO:0000256" key="5">
    <source>
        <dbReference type="ARBA" id="ARBA00023136"/>
    </source>
</evidence>
<evidence type="ECO:0000313" key="10">
    <source>
        <dbReference type="Proteomes" id="UP000054266"/>
    </source>
</evidence>
<dbReference type="InterPro" id="IPR011701">
    <property type="entry name" value="MFS"/>
</dbReference>
<keyword evidence="5 7" id="KW-0472">Membrane</keyword>
<evidence type="ECO:0000256" key="7">
    <source>
        <dbReference type="SAM" id="Phobius"/>
    </source>
</evidence>
<feature type="transmembrane region" description="Helical" evidence="7">
    <location>
        <begin position="186"/>
        <end position="208"/>
    </location>
</feature>
<feature type="transmembrane region" description="Helical" evidence="7">
    <location>
        <begin position="55"/>
        <end position="73"/>
    </location>
</feature>
<keyword evidence="2" id="KW-0813">Transport</keyword>
<dbReference type="AlphaFoldDB" id="A0A0D2FUD2"/>
<evidence type="ECO:0000256" key="1">
    <source>
        <dbReference type="ARBA" id="ARBA00004141"/>
    </source>
</evidence>
<evidence type="ECO:0000256" key="3">
    <source>
        <dbReference type="ARBA" id="ARBA00022692"/>
    </source>
</evidence>
<name>A0A0D2FUD2_9EURO</name>
<dbReference type="Gene3D" id="1.20.1250.20">
    <property type="entry name" value="MFS general substrate transporter like domains"/>
    <property type="match status" value="2"/>
</dbReference>
<evidence type="ECO:0000256" key="4">
    <source>
        <dbReference type="ARBA" id="ARBA00022989"/>
    </source>
</evidence>
<evidence type="ECO:0000259" key="8">
    <source>
        <dbReference type="PROSITE" id="PS50850"/>
    </source>
</evidence>
<gene>
    <name evidence="9" type="ORF">PV04_02440</name>
</gene>
<proteinExistence type="predicted"/>
<dbReference type="GO" id="GO:0016020">
    <property type="term" value="C:membrane"/>
    <property type="evidence" value="ECO:0007669"/>
    <property type="project" value="UniProtKB-SubCell"/>
</dbReference>
<dbReference type="GO" id="GO:0022857">
    <property type="term" value="F:transmembrane transporter activity"/>
    <property type="evidence" value="ECO:0007669"/>
    <property type="project" value="InterPro"/>
</dbReference>
<feature type="transmembrane region" description="Helical" evidence="7">
    <location>
        <begin position="93"/>
        <end position="111"/>
    </location>
</feature>
<feature type="transmembrane region" description="Helical" evidence="7">
    <location>
        <begin position="289"/>
        <end position="316"/>
    </location>
</feature>
<evidence type="ECO:0000256" key="2">
    <source>
        <dbReference type="ARBA" id="ARBA00022448"/>
    </source>
</evidence>
<comment type="subcellular location">
    <subcellularLocation>
        <location evidence="1">Membrane</location>
        <topology evidence="1">Multi-pass membrane protein</topology>
    </subcellularLocation>
</comment>
<dbReference type="FunFam" id="1.20.1250.20:FF:000013">
    <property type="entry name" value="MFS general substrate transporter"/>
    <property type="match status" value="1"/>
</dbReference>
<dbReference type="PROSITE" id="PS50850">
    <property type="entry name" value="MFS"/>
    <property type="match status" value="1"/>
</dbReference>
<dbReference type="Proteomes" id="UP000054266">
    <property type="component" value="Unassembled WGS sequence"/>
</dbReference>
<dbReference type="InterPro" id="IPR020846">
    <property type="entry name" value="MFS_dom"/>
</dbReference>
<feature type="transmembrane region" description="Helical" evidence="7">
    <location>
        <begin position="220"/>
        <end position="242"/>
    </location>
</feature>
<keyword evidence="4 7" id="KW-1133">Transmembrane helix</keyword>
<dbReference type="SUPFAM" id="SSF103473">
    <property type="entry name" value="MFS general substrate transporter"/>
    <property type="match status" value="1"/>
</dbReference>
<reference evidence="9 10" key="1">
    <citation type="submission" date="2015-01" db="EMBL/GenBank/DDBJ databases">
        <title>The Genome Sequence of Capronia semiimmersa CBS27337.</title>
        <authorList>
            <consortium name="The Broad Institute Genomics Platform"/>
            <person name="Cuomo C."/>
            <person name="de Hoog S."/>
            <person name="Gorbushina A."/>
            <person name="Stielow B."/>
            <person name="Teixiera M."/>
            <person name="Abouelleil A."/>
            <person name="Chapman S.B."/>
            <person name="Priest M."/>
            <person name="Young S.K."/>
            <person name="Wortman J."/>
            <person name="Nusbaum C."/>
            <person name="Birren B."/>
        </authorList>
    </citation>
    <scope>NUCLEOTIDE SEQUENCE [LARGE SCALE GENOMIC DNA]</scope>
    <source>
        <strain evidence="9 10">CBS 27337</strain>
    </source>
</reference>
<accession>A0A0D2FUD2</accession>
<dbReference type="InterPro" id="IPR036259">
    <property type="entry name" value="MFS_trans_sf"/>
</dbReference>
<feature type="transmembrane region" description="Helical" evidence="7">
    <location>
        <begin position="448"/>
        <end position="469"/>
    </location>
</feature>
<dbReference type="HOGENOM" id="CLU_001265_0_1_1"/>
<keyword evidence="10" id="KW-1185">Reference proteome</keyword>
<protein>
    <recommendedName>
        <fullName evidence="8">Major facilitator superfamily (MFS) profile domain-containing protein</fullName>
    </recommendedName>
</protein>
<dbReference type="PANTHER" id="PTHR43791">
    <property type="entry name" value="PERMEASE-RELATED"/>
    <property type="match status" value="1"/>
</dbReference>